<dbReference type="SUPFAM" id="SSF53335">
    <property type="entry name" value="S-adenosyl-L-methionine-dependent methyltransferases"/>
    <property type="match status" value="1"/>
</dbReference>
<gene>
    <name evidence="1" type="ORF">D3874_20180</name>
</gene>
<evidence type="ECO:0000313" key="2">
    <source>
        <dbReference type="Proteomes" id="UP000284605"/>
    </source>
</evidence>
<dbReference type="Proteomes" id="UP000284605">
    <property type="component" value="Unassembled WGS sequence"/>
</dbReference>
<accession>A0A418WG40</accession>
<dbReference type="AlphaFoldDB" id="A0A418WG40"/>
<organism evidence="1 2">
    <name type="scientific">Oleomonas cavernae</name>
    <dbReference type="NCBI Taxonomy" id="2320859"/>
    <lineage>
        <taxon>Bacteria</taxon>
        <taxon>Pseudomonadati</taxon>
        <taxon>Pseudomonadota</taxon>
        <taxon>Alphaproteobacteria</taxon>
        <taxon>Acetobacterales</taxon>
        <taxon>Acetobacteraceae</taxon>
        <taxon>Oleomonas</taxon>
    </lineage>
</organism>
<dbReference type="InterPro" id="IPR029063">
    <property type="entry name" value="SAM-dependent_MTases_sf"/>
</dbReference>
<dbReference type="EMBL" id="QYUK01000011">
    <property type="protein sequence ID" value="RJF89004.1"/>
    <property type="molecule type" value="Genomic_DNA"/>
</dbReference>
<name>A0A418WG40_9PROT</name>
<reference evidence="1 2" key="1">
    <citation type="submission" date="2018-09" db="EMBL/GenBank/DDBJ databases">
        <authorList>
            <person name="Zhu H."/>
        </authorList>
    </citation>
    <scope>NUCLEOTIDE SEQUENCE [LARGE SCALE GENOMIC DNA]</scope>
    <source>
        <strain evidence="1 2">K1W22B-8</strain>
    </source>
</reference>
<sequence length="240" mass="27446">MASFKSTIEKRLLNPIARSLGYERRRGTGQSGAGFTLFDYRAADGTFDYQKYRAVQIEGNKRKLANTWVIESNIEFLSNYIKGRLGEVNFGLCHGTRRGNEQVWFRKYLGCEVIGTEISDTATSFPHTIQWDFHETKPEWLDRVDFIYSNSFDHSYDPEMCLNRWMSCVRPGGLCILEHSSAHSPTGATELDPFGADIVLMPYLIANWGKGRYSVREILDAPTKGDNVSYLRFLVITRTE</sequence>
<protein>
    <recommendedName>
        <fullName evidence="3">Class I SAM-dependent methyltransferase</fullName>
    </recommendedName>
</protein>
<keyword evidence="2" id="KW-1185">Reference proteome</keyword>
<evidence type="ECO:0008006" key="3">
    <source>
        <dbReference type="Google" id="ProtNLM"/>
    </source>
</evidence>
<dbReference type="Gene3D" id="3.40.50.150">
    <property type="entry name" value="Vaccinia Virus protein VP39"/>
    <property type="match status" value="1"/>
</dbReference>
<evidence type="ECO:0000313" key="1">
    <source>
        <dbReference type="EMBL" id="RJF89004.1"/>
    </source>
</evidence>
<comment type="caution">
    <text evidence="1">The sequence shown here is derived from an EMBL/GenBank/DDBJ whole genome shotgun (WGS) entry which is preliminary data.</text>
</comment>
<proteinExistence type="predicted"/>